<evidence type="ECO:0000256" key="5">
    <source>
        <dbReference type="ARBA" id="ARBA00022490"/>
    </source>
</evidence>
<evidence type="ECO:0000259" key="17">
    <source>
        <dbReference type="SMART" id="SM00210"/>
    </source>
</evidence>
<evidence type="ECO:0000256" key="15">
    <source>
        <dbReference type="SAM" id="Coils"/>
    </source>
</evidence>
<evidence type="ECO:0000256" key="12">
    <source>
        <dbReference type="ARBA" id="ARBA00023180"/>
    </source>
</evidence>
<evidence type="ECO:0000256" key="8">
    <source>
        <dbReference type="ARBA" id="ARBA00022729"/>
    </source>
</evidence>
<proteinExistence type="inferred from homology"/>
<evidence type="ECO:0000256" key="1">
    <source>
        <dbReference type="ARBA" id="ARBA00004114"/>
    </source>
</evidence>
<dbReference type="GO" id="GO:0005814">
    <property type="term" value="C:centriole"/>
    <property type="evidence" value="ECO:0007669"/>
    <property type="project" value="UniProtKB-SubCell"/>
</dbReference>
<gene>
    <name evidence="18" type="ORF">EOD39_11458</name>
</gene>
<dbReference type="SMART" id="SM00210">
    <property type="entry name" value="TSPN"/>
    <property type="match status" value="1"/>
</dbReference>
<keyword evidence="11 18" id="KW-0176">Collagen</keyword>
<sequence length="1049" mass="115540">MMKNSSPFLKCKGTFSKSHVVISASATDPERMSTKKEGKRMVQKKDRMPKQSHKEFSENRRKDILEEVSEDLISTTTEDMELAADLTGYSAGLENRTQGSIRLHNSPSTLLGDLQMNRLGKDGHAEDKRSLLKTLIEAEMAANSAAIQLVSFKDSVAEYSDDGRLANQDVMRMSRQRNLLLEKLDNFKVINKTLRHLLKDLQGEEHLRRRIDEKERIIEELRDMRQKDRDIKLIEARSAANTWRSHQEQSTEEKAQLEAKITTLQHQITDLIEQLQKARDGARISSEDILQKVEAVNSETANLNLENARLKASIAALEEQATCTEAELKEQKENADQHKDLAEQYKTQVTDLKDKASDKERALQSKILELETENSRREKELKQLKQANKSIYSSFKTFTVVWYLFKNCSDLNFVRHAKTWRTLLLLFAICTAVLFAQEHAQAQGVDILHQLGLTDSRERHSTSRTAHPSSSPSFPRGVLLSRAGVILMRDARIEAPTSNIFSPDFGNEFTIIVSLRSQKANNAFLFSVKNKKNRLQFGIQLLPKKIVVYIAEKKSVYFSYNVHNLQWHSFAIGVSERSVSFYSECGGKHVSKETLTNPQKLGSDGSLTLGRMNLKAVQFEGVLCQLDIYPSAQASANYCNYVKKQCRLADTYRSAPPLVNEASSGYLGLTPKSMDSQYSDGSPVNTTEQHTVTKPSSNPVTNNIATVTSLNQHSSLKSTLRQDAKNHTDQGITERVPLLHSNTVETGSSPVLDSVTQQTEVGVKLRKGTSARRGAGPQESQSEKASKDANRTKMQLKQDKSPPLISPVKQSKIKESLQDESSLRQSMDNVMEVQLKINRTLYRSPEQMSANNQVDPWEEATYTDASFNTETAYDVDMENYDYSYGDLDYSVDYDGLPGPKGDPGPPGPPGPHGNPGLPGPPGAKGSKGDPGSSPGQTPPGEKGDQGFSGEAGPRGTDGAEGFIGPPGVAGPPGPEGERGVPGSIGKKGPKGRQGFIGDVGGRGPPGSDGSPGDVGPEGPRGLTGIVGPQDPPPLPTTYCYLQITDEDVS</sequence>
<keyword evidence="13" id="KW-0206">Cytoskeleton</keyword>
<protein>
    <submittedName>
        <fullName evidence="18">Collagen alpha-1(XXIV) chain</fullName>
    </submittedName>
</protein>
<dbReference type="FunFam" id="2.60.120.200:FF:000085">
    <property type="entry name" value="collagen alpha-1(XXVII) chain isoform X1"/>
    <property type="match status" value="1"/>
</dbReference>
<feature type="compositionally biased region" description="Polar residues" evidence="16">
    <location>
        <begin position="675"/>
        <end position="719"/>
    </location>
</feature>
<evidence type="ECO:0000256" key="16">
    <source>
        <dbReference type="SAM" id="MobiDB-lite"/>
    </source>
</evidence>
<keyword evidence="9" id="KW-0677">Repeat</keyword>
<evidence type="ECO:0000256" key="3">
    <source>
        <dbReference type="ARBA" id="ARBA00004498"/>
    </source>
</evidence>
<dbReference type="GO" id="GO:0036064">
    <property type="term" value="C:ciliary basal body"/>
    <property type="evidence" value="ECO:0007669"/>
    <property type="project" value="TreeGrafter"/>
</dbReference>
<dbReference type="GO" id="GO:0005581">
    <property type="term" value="C:collagen trimer"/>
    <property type="evidence" value="ECO:0007669"/>
    <property type="project" value="UniProtKB-KW"/>
</dbReference>
<evidence type="ECO:0000256" key="10">
    <source>
        <dbReference type="ARBA" id="ARBA00023054"/>
    </source>
</evidence>
<dbReference type="Proteomes" id="UP000289886">
    <property type="component" value="Unassembled WGS sequence"/>
</dbReference>
<dbReference type="GO" id="GO:1902018">
    <property type="term" value="P:negative regulation of cilium assembly"/>
    <property type="evidence" value="ECO:0007669"/>
    <property type="project" value="TreeGrafter"/>
</dbReference>
<feature type="compositionally biased region" description="Pro residues" evidence="16">
    <location>
        <begin position="900"/>
        <end position="921"/>
    </location>
</feature>
<dbReference type="Gene3D" id="2.60.120.200">
    <property type="match status" value="1"/>
</dbReference>
<dbReference type="InterPro" id="IPR008160">
    <property type="entry name" value="Collagen"/>
</dbReference>
<feature type="compositionally biased region" description="Gly residues" evidence="16">
    <location>
        <begin position="997"/>
        <end position="1006"/>
    </location>
</feature>
<feature type="compositionally biased region" description="Basic and acidic residues" evidence="16">
    <location>
        <begin position="28"/>
        <end position="60"/>
    </location>
</feature>
<keyword evidence="14" id="KW-0966">Cell projection</keyword>
<evidence type="ECO:0000256" key="2">
    <source>
        <dbReference type="ARBA" id="ARBA00004138"/>
    </source>
</evidence>
<comment type="caution">
    <text evidence="18">The sequence shown here is derived from an EMBL/GenBank/DDBJ whole genome shotgun (WGS) entry which is preliminary data.</text>
</comment>
<feature type="region of interest" description="Disordered" evidence="16">
    <location>
        <begin position="26"/>
        <end position="60"/>
    </location>
</feature>
<dbReference type="EMBL" id="SCEB01214181">
    <property type="protein sequence ID" value="RXM36804.1"/>
    <property type="molecule type" value="Genomic_DNA"/>
</dbReference>
<feature type="region of interest" description="Disordered" evidence="16">
    <location>
        <begin position="675"/>
        <end position="825"/>
    </location>
</feature>
<keyword evidence="10 15" id="KW-0175">Coiled coil</keyword>
<comment type="similarity">
    <text evidence="4">Belongs to the ODF2 family.</text>
</comment>
<feature type="coiled-coil region" evidence="15">
    <location>
        <begin position="204"/>
        <end position="390"/>
    </location>
</feature>
<keyword evidence="8" id="KW-0732">Signal</keyword>
<dbReference type="GO" id="GO:0005813">
    <property type="term" value="C:centrosome"/>
    <property type="evidence" value="ECO:0007669"/>
    <property type="project" value="TreeGrafter"/>
</dbReference>
<dbReference type="Pfam" id="PF01391">
    <property type="entry name" value="Collagen"/>
    <property type="match status" value="1"/>
</dbReference>
<feature type="domain" description="Thrombospondin-like N-terminal" evidence="17">
    <location>
        <begin position="444"/>
        <end position="632"/>
    </location>
</feature>
<feature type="compositionally biased region" description="Basic and acidic residues" evidence="16">
    <location>
        <begin position="781"/>
        <end position="800"/>
    </location>
</feature>
<feature type="compositionally biased region" description="Low complexity" evidence="16">
    <location>
        <begin position="1007"/>
        <end position="1019"/>
    </location>
</feature>
<accession>A0A444UNQ7</accession>
<feature type="region of interest" description="Disordered" evidence="16">
    <location>
        <begin position="891"/>
        <end position="1049"/>
    </location>
</feature>
<dbReference type="InterPro" id="IPR048287">
    <property type="entry name" value="TSPN-like_N"/>
</dbReference>
<evidence type="ECO:0000313" key="19">
    <source>
        <dbReference type="Proteomes" id="UP000289886"/>
    </source>
</evidence>
<comment type="subcellular location">
    <subcellularLocation>
        <location evidence="2">Cell projection</location>
        <location evidence="2">Cilium</location>
    </subcellularLocation>
    <subcellularLocation>
        <location evidence="1">Cytoplasm</location>
        <location evidence="1">Cytoskeleton</location>
        <location evidence="1">Microtubule organizing center</location>
        <location evidence="1">Centrosome</location>
        <location evidence="1">Centriole</location>
    </subcellularLocation>
    <subcellularLocation>
        <location evidence="3">Secreted</location>
        <location evidence="3">Extracellular space</location>
        <location evidence="3">Extracellular matrix</location>
    </subcellularLocation>
</comment>
<dbReference type="InterPro" id="IPR013320">
    <property type="entry name" value="ConA-like_dom_sf"/>
</dbReference>
<dbReference type="PANTHER" id="PTHR23162">
    <property type="entry name" value="OUTER DENSE FIBER OF SPERM TAILS 2"/>
    <property type="match status" value="1"/>
</dbReference>
<reference evidence="18 19" key="1">
    <citation type="submission" date="2019-01" db="EMBL/GenBank/DDBJ databases">
        <title>Draft Genome and Complete Hox-Cluster Characterization of the Sterlet Sturgeon (Acipenser ruthenus).</title>
        <authorList>
            <person name="Wei Q."/>
        </authorList>
    </citation>
    <scope>NUCLEOTIDE SEQUENCE [LARGE SCALE GENOMIC DNA]</scope>
    <source>
        <strain evidence="18">WHYD16114868_AA</strain>
        <tissue evidence="18">Blood</tissue>
    </source>
</reference>
<dbReference type="SUPFAM" id="SSF49899">
    <property type="entry name" value="Concanavalin A-like lectins/glucanases"/>
    <property type="match status" value="1"/>
</dbReference>
<keyword evidence="5" id="KW-0963">Cytoplasm</keyword>
<evidence type="ECO:0000256" key="9">
    <source>
        <dbReference type="ARBA" id="ARBA00022737"/>
    </source>
</evidence>
<organism evidence="18 19">
    <name type="scientific">Acipenser ruthenus</name>
    <name type="common">Sterlet sturgeon</name>
    <dbReference type="NCBI Taxonomy" id="7906"/>
    <lineage>
        <taxon>Eukaryota</taxon>
        <taxon>Metazoa</taxon>
        <taxon>Chordata</taxon>
        <taxon>Craniata</taxon>
        <taxon>Vertebrata</taxon>
        <taxon>Euteleostomi</taxon>
        <taxon>Actinopterygii</taxon>
        <taxon>Chondrostei</taxon>
        <taxon>Acipenseriformes</taxon>
        <taxon>Acipenseridae</taxon>
        <taxon>Acipenser</taxon>
    </lineage>
</organism>
<dbReference type="PANTHER" id="PTHR23162:SF7">
    <property type="entry name" value="PROTEIN BCAP"/>
    <property type="match status" value="1"/>
</dbReference>
<name>A0A444UNQ7_ACIRT</name>
<evidence type="ECO:0000256" key="6">
    <source>
        <dbReference type="ARBA" id="ARBA00022525"/>
    </source>
</evidence>
<evidence type="ECO:0000256" key="4">
    <source>
        <dbReference type="ARBA" id="ARBA00009316"/>
    </source>
</evidence>
<feature type="compositionally biased region" description="Polar residues" evidence="16">
    <location>
        <begin position="740"/>
        <end position="760"/>
    </location>
</feature>
<dbReference type="AlphaFoldDB" id="A0A444UNQ7"/>
<keyword evidence="6" id="KW-0964">Secreted</keyword>
<evidence type="ECO:0000256" key="11">
    <source>
        <dbReference type="ARBA" id="ARBA00023119"/>
    </source>
</evidence>
<keyword evidence="7" id="KW-0272">Extracellular matrix</keyword>
<keyword evidence="19" id="KW-1185">Reference proteome</keyword>
<evidence type="ECO:0000313" key="18">
    <source>
        <dbReference type="EMBL" id="RXM36804.1"/>
    </source>
</evidence>
<evidence type="ECO:0000256" key="7">
    <source>
        <dbReference type="ARBA" id="ARBA00022530"/>
    </source>
</evidence>
<keyword evidence="12" id="KW-0325">Glycoprotein</keyword>
<dbReference type="InterPro" id="IPR026099">
    <property type="entry name" value="Odf2-rel"/>
</dbReference>
<evidence type="ECO:0000256" key="13">
    <source>
        <dbReference type="ARBA" id="ARBA00023212"/>
    </source>
</evidence>
<evidence type="ECO:0000256" key="14">
    <source>
        <dbReference type="ARBA" id="ARBA00023273"/>
    </source>
</evidence>